<dbReference type="PANTHER" id="PTHR24173:SF74">
    <property type="entry name" value="ANKYRIN REPEAT DOMAIN-CONTAINING PROTEIN 16"/>
    <property type="match status" value="1"/>
</dbReference>
<dbReference type="SMART" id="SM00248">
    <property type="entry name" value="ANK"/>
    <property type="match status" value="4"/>
</dbReference>
<gene>
    <name evidence="5" type="ORF">AJ78_06742</name>
</gene>
<dbReference type="STRING" id="1447872.A0A1J9P9G0"/>
<feature type="compositionally biased region" description="Polar residues" evidence="4">
    <location>
        <begin position="287"/>
        <end position="304"/>
    </location>
</feature>
<organism evidence="5 6">
    <name type="scientific">Emergomyces pasteurianus Ep9510</name>
    <dbReference type="NCBI Taxonomy" id="1447872"/>
    <lineage>
        <taxon>Eukaryota</taxon>
        <taxon>Fungi</taxon>
        <taxon>Dikarya</taxon>
        <taxon>Ascomycota</taxon>
        <taxon>Pezizomycotina</taxon>
        <taxon>Eurotiomycetes</taxon>
        <taxon>Eurotiomycetidae</taxon>
        <taxon>Onygenales</taxon>
        <taxon>Ajellomycetaceae</taxon>
        <taxon>Emergomyces</taxon>
    </lineage>
</organism>
<dbReference type="AlphaFoldDB" id="A0A1J9P9G0"/>
<dbReference type="OrthoDB" id="20872at2759"/>
<name>A0A1J9P9G0_9EURO</name>
<feature type="repeat" description="ANK" evidence="3">
    <location>
        <begin position="56"/>
        <end position="88"/>
    </location>
</feature>
<dbReference type="VEuPathDB" id="FungiDB:AJ78_06742"/>
<feature type="repeat" description="ANK" evidence="3">
    <location>
        <begin position="104"/>
        <end position="124"/>
    </location>
</feature>
<feature type="repeat" description="ANK" evidence="3">
    <location>
        <begin position="197"/>
        <end position="229"/>
    </location>
</feature>
<proteinExistence type="predicted"/>
<feature type="region of interest" description="Disordered" evidence="4">
    <location>
        <begin position="154"/>
        <end position="179"/>
    </location>
</feature>
<dbReference type="EMBL" id="LGRN01000373">
    <property type="protein sequence ID" value="OJD12710.1"/>
    <property type="molecule type" value="Genomic_DNA"/>
</dbReference>
<evidence type="ECO:0000256" key="2">
    <source>
        <dbReference type="ARBA" id="ARBA00023043"/>
    </source>
</evidence>
<dbReference type="InterPro" id="IPR036770">
    <property type="entry name" value="Ankyrin_rpt-contain_sf"/>
</dbReference>
<dbReference type="Proteomes" id="UP000182235">
    <property type="component" value="Unassembled WGS sequence"/>
</dbReference>
<dbReference type="PROSITE" id="PS50088">
    <property type="entry name" value="ANK_REPEAT"/>
    <property type="match status" value="3"/>
</dbReference>
<keyword evidence="6" id="KW-1185">Reference proteome</keyword>
<evidence type="ECO:0000256" key="4">
    <source>
        <dbReference type="SAM" id="MobiDB-lite"/>
    </source>
</evidence>
<dbReference type="Gene3D" id="1.25.40.20">
    <property type="entry name" value="Ankyrin repeat-containing domain"/>
    <property type="match status" value="1"/>
</dbReference>
<feature type="region of interest" description="Disordered" evidence="4">
    <location>
        <begin position="285"/>
        <end position="307"/>
    </location>
</feature>
<evidence type="ECO:0000256" key="1">
    <source>
        <dbReference type="ARBA" id="ARBA00022737"/>
    </source>
</evidence>
<evidence type="ECO:0000313" key="5">
    <source>
        <dbReference type="EMBL" id="OJD12710.1"/>
    </source>
</evidence>
<dbReference type="PANTHER" id="PTHR24173">
    <property type="entry name" value="ANKYRIN REPEAT CONTAINING"/>
    <property type="match status" value="1"/>
</dbReference>
<protein>
    <submittedName>
        <fullName evidence="5">Uncharacterized protein</fullName>
    </submittedName>
</protein>
<accession>A0A1J9P9G0</accession>
<evidence type="ECO:0000313" key="6">
    <source>
        <dbReference type="Proteomes" id="UP000182235"/>
    </source>
</evidence>
<keyword evidence="1" id="KW-0677">Repeat</keyword>
<keyword evidence="2 3" id="KW-0040">ANK repeat</keyword>
<dbReference type="InterPro" id="IPR002110">
    <property type="entry name" value="Ankyrin_rpt"/>
</dbReference>
<sequence>MGNMQLKPQLPVSRDMVDLPVHVRLRSAILWNDVLLAKRIIKNNPRFLENPNFEDKSNTSLHLAAILGNLEIIKLLVSFGHDSCTPNVSETGFDSSPGISLNTDGATPLHLAAAHSHPSCAQYLCTQFPQTINRPDHKGTTPLMLAAQNSNASHPAQSTCLIPPNQRPRSSSNASEDTSTIATLLRQNASVTLADHAGNTALHYASAWGNLKAFRLLVSAGAPPLTLNHAMCTPADYALSIQAGVYFRSLVSEFERLKVESPQLQQQQQQQQQKMKLSLKVKDSDLNRSPTGAVTQKRNLSPISPTDMRLANKAGLSASRPGMVAPSLGSVRLVTQEDSNDFCALDPPPLTARKVSVPMTGSPIRATGFYAEFRRGSS</sequence>
<dbReference type="SUPFAM" id="SSF48403">
    <property type="entry name" value="Ankyrin repeat"/>
    <property type="match status" value="1"/>
</dbReference>
<dbReference type="Pfam" id="PF12796">
    <property type="entry name" value="Ank_2"/>
    <property type="match status" value="1"/>
</dbReference>
<dbReference type="Pfam" id="PF00023">
    <property type="entry name" value="Ank"/>
    <property type="match status" value="2"/>
</dbReference>
<comment type="caution">
    <text evidence="5">The sequence shown here is derived from an EMBL/GenBank/DDBJ whole genome shotgun (WGS) entry which is preliminary data.</text>
</comment>
<feature type="compositionally biased region" description="Polar residues" evidence="4">
    <location>
        <begin position="167"/>
        <end position="179"/>
    </location>
</feature>
<reference evidence="5 6" key="1">
    <citation type="submission" date="2015-07" db="EMBL/GenBank/DDBJ databases">
        <title>Emmonsia species relationships and genome sequence.</title>
        <authorList>
            <consortium name="The Broad Institute Genomics Platform"/>
            <person name="Cuomo C.A."/>
            <person name="Munoz J.F."/>
            <person name="Imamovic A."/>
            <person name="Priest M.E."/>
            <person name="Young S."/>
            <person name="Clay O.K."/>
            <person name="McEwen J.G."/>
        </authorList>
    </citation>
    <scope>NUCLEOTIDE SEQUENCE [LARGE SCALE GENOMIC DNA]</scope>
    <source>
        <strain evidence="5 6">UAMH 9510</strain>
    </source>
</reference>
<dbReference type="PROSITE" id="PS50297">
    <property type="entry name" value="ANK_REP_REGION"/>
    <property type="match status" value="3"/>
</dbReference>
<evidence type="ECO:0000256" key="3">
    <source>
        <dbReference type="PROSITE-ProRule" id="PRU00023"/>
    </source>
</evidence>